<reference evidence="2 3" key="2">
    <citation type="submission" date="2019-09" db="EMBL/GenBank/DDBJ databases">
        <title>Draft genome sequencing and comparative genomics of hatchery-associated Vibrios.</title>
        <authorList>
            <person name="Kehlet-Delgado H."/>
            <person name="Mueller R.S."/>
        </authorList>
    </citation>
    <scope>NUCLEOTIDE SEQUENCE [LARGE SCALE GENOMIC DNA]</scope>
    <source>
        <strain evidence="2 3">09-121-3</strain>
    </source>
</reference>
<accession>A0A2A2MWL4</accession>
<evidence type="ECO:0000313" key="2">
    <source>
        <dbReference type="EMBL" id="NOJ21526.1"/>
    </source>
</evidence>
<gene>
    <name evidence="2" type="ORF">F0238_02150</name>
    <name evidence="1" type="ORF">TW71_13975</name>
</gene>
<sequence length="96" mass="11383">MISTFRDYELQDKNHCHAHIEVNPTGLLDVDIIEKNEHHQTELCDISFEKLDGKTRIKGKEAQHQWQMDLDDRDATELHHLISEANEEYEILMRDL</sequence>
<dbReference type="EMBL" id="VTXP01000001">
    <property type="protein sequence ID" value="NOJ21526.1"/>
    <property type="molecule type" value="Genomic_DNA"/>
</dbReference>
<dbReference type="AlphaFoldDB" id="A0A2A2MWL4"/>
<protein>
    <submittedName>
        <fullName evidence="1">Uncharacterized protein</fullName>
    </submittedName>
</protein>
<dbReference type="RefSeq" id="WP_045986287.1">
    <property type="nucleotide sequence ID" value="NZ_CP063052.1"/>
</dbReference>
<evidence type="ECO:0000313" key="3">
    <source>
        <dbReference type="Proteomes" id="UP000576645"/>
    </source>
</evidence>
<dbReference type="EMBL" id="JXXR01000016">
    <property type="protein sequence ID" value="KJY71126.1"/>
    <property type="molecule type" value="Genomic_DNA"/>
</dbReference>
<organism evidence="1">
    <name type="scientific">Vibrio coralliilyticus</name>
    <dbReference type="NCBI Taxonomy" id="190893"/>
    <lineage>
        <taxon>Bacteria</taxon>
        <taxon>Pseudomonadati</taxon>
        <taxon>Pseudomonadota</taxon>
        <taxon>Gammaproteobacteria</taxon>
        <taxon>Vibrionales</taxon>
        <taxon>Vibrionaceae</taxon>
        <taxon>Vibrio</taxon>
    </lineage>
</organism>
<dbReference type="STRING" id="190893.BA953_20590"/>
<comment type="caution">
    <text evidence="1">The sequence shown here is derived from an EMBL/GenBank/DDBJ whole genome shotgun (WGS) entry which is preliminary data.</text>
</comment>
<dbReference type="Proteomes" id="UP000576645">
    <property type="component" value="Unassembled WGS sequence"/>
</dbReference>
<reference evidence="1" key="1">
    <citation type="journal article" date="2015" name="BMC Genomics">
        <title>Genome mining reveals unlocked bioactive potential of marine Gram-negative bacteria.</title>
        <authorList>
            <person name="Machado H."/>
            <person name="Sonnenschein E.C."/>
            <person name="Melchiorsen J."/>
            <person name="Gram L."/>
        </authorList>
    </citation>
    <scope>NUCLEOTIDE SEQUENCE</scope>
    <source>
        <strain evidence="1">S2052</strain>
    </source>
</reference>
<proteinExistence type="predicted"/>
<name>A0A2A2MWL4_9VIBR</name>
<evidence type="ECO:0000313" key="1">
    <source>
        <dbReference type="EMBL" id="KJY71126.1"/>
    </source>
</evidence>